<evidence type="ECO:0000313" key="2">
    <source>
        <dbReference type="Proteomes" id="UP000232003"/>
    </source>
</evidence>
<dbReference type="SUPFAM" id="SSF102405">
    <property type="entry name" value="MCP/YpsA-like"/>
    <property type="match status" value="1"/>
</dbReference>
<dbReference type="InterPro" id="IPR010697">
    <property type="entry name" value="YspA"/>
</dbReference>
<dbReference type="Gene3D" id="3.40.50.450">
    <property type="match status" value="1"/>
</dbReference>
<gene>
    <name evidence="1" type="ORF">COO91_01914</name>
</gene>
<reference evidence="1 2" key="1">
    <citation type="submission" date="2017-11" db="EMBL/GenBank/DDBJ databases">
        <title>Complete genome of a free-living desiccation-tolerant cyanobacterium and its photosynthetic adaptation to extreme terrestrial habitat.</title>
        <authorList>
            <person name="Shang J."/>
        </authorList>
    </citation>
    <scope>NUCLEOTIDE SEQUENCE [LARGE SCALE GENOMIC DNA]</scope>
    <source>
        <strain evidence="1 2">CCNUN1</strain>
    </source>
</reference>
<keyword evidence="2" id="KW-1185">Reference proteome</keyword>
<evidence type="ECO:0000313" key="1">
    <source>
        <dbReference type="EMBL" id="AUB36015.1"/>
    </source>
</evidence>
<dbReference type="PANTHER" id="PTHR38440:SF1">
    <property type="entry name" value="UPF0398 PROTEIN SPR0331"/>
    <property type="match status" value="1"/>
</dbReference>
<sequence length="161" mass="18592">MAKIIAGIGYEPDKLEGYTDQRLDRLTALARATIVQLDATEVITGVDLGWQQAIALAAMSLSIPLIVAIPFDEQDKLWNEQDRERWETILFQSQKIIHVDRLPEYHAEDDARTRKRDEWMIDNCDLVLALEDEESSIIQYAKNKGKAVFNVWKSWLKYGNR</sequence>
<dbReference type="Proteomes" id="UP000232003">
    <property type="component" value="Chromosome"/>
</dbReference>
<proteinExistence type="predicted"/>
<dbReference type="OrthoDB" id="489040at2"/>
<dbReference type="RefSeq" id="WP_100898041.1">
    <property type="nucleotide sequence ID" value="NZ_CAWNNC010000001.1"/>
</dbReference>
<dbReference type="EMBL" id="CP024785">
    <property type="protein sequence ID" value="AUB36015.1"/>
    <property type="molecule type" value="Genomic_DNA"/>
</dbReference>
<dbReference type="Pfam" id="PF06908">
    <property type="entry name" value="YpsA"/>
    <property type="match status" value="1"/>
</dbReference>
<dbReference type="PANTHER" id="PTHR38440">
    <property type="entry name" value="UPF0398 PROTEIN YPSA"/>
    <property type="match status" value="1"/>
</dbReference>
<dbReference type="AlphaFoldDB" id="A0A2K8SMG3"/>
<protein>
    <submittedName>
        <fullName evidence="1">Putative SPBc2 prophage-derived protein YoqJ</fullName>
    </submittedName>
</protein>
<organism evidence="1 2">
    <name type="scientific">Nostoc flagelliforme CCNUN1</name>
    <dbReference type="NCBI Taxonomy" id="2038116"/>
    <lineage>
        <taxon>Bacteria</taxon>
        <taxon>Bacillati</taxon>
        <taxon>Cyanobacteriota</taxon>
        <taxon>Cyanophyceae</taxon>
        <taxon>Nostocales</taxon>
        <taxon>Nostocaceae</taxon>
        <taxon>Nostoc</taxon>
    </lineage>
</organism>
<name>A0A2K8SMG3_9NOSO</name>
<accession>A0A2K8SMG3</accession>
<dbReference type="KEGG" id="nfl:COO91_01914"/>